<gene>
    <name evidence="2" type="ORF">ACFQ5N_03130</name>
</gene>
<accession>A0ABW3WKT0</accession>
<dbReference type="Pfam" id="PF07396">
    <property type="entry name" value="Porin_O_P"/>
    <property type="match status" value="1"/>
</dbReference>
<organism evidence="2 3">
    <name type="scientific">Lutibacter holmesii</name>
    <dbReference type="NCBI Taxonomy" id="1137985"/>
    <lineage>
        <taxon>Bacteria</taxon>
        <taxon>Pseudomonadati</taxon>
        <taxon>Bacteroidota</taxon>
        <taxon>Flavobacteriia</taxon>
        <taxon>Flavobacteriales</taxon>
        <taxon>Flavobacteriaceae</taxon>
        <taxon>Lutibacter</taxon>
    </lineage>
</organism>
<dbReference type="InterPro" id="IPR023614">
    <property type="entry name" value="Porin_dom_sf"/>
</dbReference>
<evidence type="ECO:0000313" key="3">
    <source>
        <dbReference type="Proteomes" id="UP001597241"/>
    </source>
</evidence>
<dbReference type="Gene3D" id="2.40.160.10">
    <property type="entry name" value="Porin"/>
    <property type="match status" value="1"/>
</dbReference>
<evidence type="ECO:0000256" key="1">
    <source>
        <dbReference type="SAM" id="SignalP"/>
    </source>
</evidence>
<keyword evidence="3" id="KW-1185">Reference proteome</keyword>
<comment type="caution">
    <text evidence="2">The sequence shown here is derived from an EMBL/GenBank/DDBJ whole genome shotgun (WGS) entry which is preliminary data.</text>
</comment>
<proteinExistence type="predicted"/>
<protein>
    <submittedName>
        <fullName evidence="2">Porin</fullName>
    </submittedName>
</protein>
<sequence length="396" mass="44699">MKLRNTLLVLFAFTCLSLSAQETKVPKFGKGIFNLMAQDSTWSMKIGARMQFLGTSVWQEGEANNINFLVRRARLKFSGFAFTPKLKYKIELGLSNRDIAGSSVYTGYAPRIILDAVMKYNFAKNFEFWFGQTKLPGNRERVISSANMQMVDRSILNARFNIDRDMGIQLRHHFTIADNFVVREILAISQGEGRNVVTGNIGGLQYTGRVEFLPMGNFTSKGDYSGSDLKREPKPKLAIGATYNFNHDAVKTRGNQGSYMTTDTGFYETNISSVFVDAMFKYNGFSFMAEYADRNTDNPFATNSDGTETGDVVQVGKAYNFQSGYLFKNNWEISGRYSNVKLDEAITGKVPENQYTLGVSKYIVGHSLKIQTDVSFLDTNPANDIIMWRLQFDIHF</sequence>
<evidence type="ECO:0000313" key="2">
    <source>
        <dbReference type="EMBL" id="MFD1292819.1"/>
    </source>
</evidence>
<dbReference type="RefSeq" id="WP_386807675.1">
    <property type="nucleotide sequence ID" value="NZ_JBHTMV010000003.1"/>
</dbReference>
<dbReference type="SUPFAM" id="SSF56935">
    <property type="entry name" value="Porins"/>
    <property type="match status" value="1"/>
</dbReference>
<dbReference type="InterPro" id="IPR010870">
    <property type="entry name" value="Porin_O/P"/>
</dbReference>
<name>A0ABW3WKT0_9FLAO</name>
<reference evidence="3" key="1">
    <citation type="journal article" date="2019" name="Int. J. Syst. Evol. Microbiol.">
        <title>The Global Catalogue of Microorganisms (GCM) 10K type strain sequencing project: providing services to taxonomists for standard genome sequencing and annotation.</title>
        <authorList>
            <consortium name="The Broad Institute Genomics Platform"/>
            <consortium name="The Broad Institute Genome Sequencing Center for Infectious Disease"/>
            <person name="Wu L."/>
            <person name="Ma J."/>
        </authorList>
    </citation>
    <scope>NUCLEOTIDE SEQUENCE [LARGE SCALE GENOMIC DNA]</scope>
    <source>
        <strain evidence="3">CCUG 62221</strain>
    </source>
</reference>
<feature type="chain" id="PRO_5047502020" evidence="1">
    <location>
        <begin position="21"/>
        <end position="396"/>
    </location>
</feature>
<dbReference type="EMBL" id="JBHTMV010000003">
    <property type="protein sequence ID" value="MFD1292819.1"/>
    <property type="molecule type" value="Genomic_DNA"/>
</dbReference>
<dbReference type="Proteomes" id="UP001597241">
    <property type="component" value="Unassembled WGS sequence"/>
</dbReference>
<keyword evidence="1" id="KW-0732">Signal</keyword>
<feature type="signal peptide" evidence="1">
    <location>
        <begin position="1"/>
        <end position="20"/>
    </location>
</feature>